<dbReference type="Proteomes" id="UP001153555">
    <property type="component" value="Unassembled WGS sequence"/>
</dbReference>
<comment type="caution">
    <text evidence="2">The sequence shown here is derived from an EMBL/GenBank/DDBJ whole genome shotgun (WGS) entry which is preliminary data.</text>
</comment>
<keyword evidence="1" id="KW-1133">Transmembrane helix</keyword>
<keyword evidence="1" id="KW-0812">Transmembrane</keyword>
<evidence type="ECO:0000313" key="3">
    <source>
        <dbReference type="Proteomes" id="UP001153555"/>
    </source>
</evidence>
<evidence type="ECO:0000313" key="2">
    <source>
        <dbReference type="EMBL" id="CAA0815775.1"/>
    </source>
</evidence>
<keyword evidence="1" id="KW-0472">Membrane</keyword>
<feature type="transmembrane region" description="Helical" evidence="1">
    <location>
        <begin position="203"/>
        <end position="221"/>
    </location>
</feature>
<dbReference type="EMBL" id="CACSLK010013162">
    <property type="protein sequence ID" value="CAA0815775.1"/>
    <property type="molecule type" value="Genomic_DNA"/>
</dbReference>
<protein>
    <submittedName>
        <fullName evidence="2">Uncharacterized protein</fullName>
    </submittedName>
</protein>
<feature type="non-terminal residue" evidence="2">
    <location>
        <position position="237"/>
    </location>
</feature>
<organism evidence="2 3">
    <name type="scientific">Striga hermonthica</name>
    <name type="common">Purple witchweed</name>
    <name type="synonym">Buchnera hermonthica</name>
    <dbReference type="NCBI Taxonomy" id="68872"/>
    <lineage>
        <taxon>Eukaryota</taxon>
        <taxon>Viridiplantae</taxon>
        <taxon>Streptophyta</taxon>
        <taxon>Embryophyta</taxon>
        <taxon>Tracheophyta</taxon>
        <taxon>Spermatophyta</taxon>
        <taxon>Magnoliopsida</taxon>
        <taxon>eudicotyledons</taxon>
        <taxon>Gunneridae</taxon>
        <taxon>Pentapetalae</taxon>
        <taxon>asterids</taxon>
        <taxon>lamiids</taxon>
        <taxon>Lamiales</taxon>
        <taxon>Orobanchaceae</taxon>
        <taxon>Buchnereae</taxon>
        <taxon>Striga</taxon>
    </lineage>
</organism>
<keyword evidence="3" id="KW-1185">Reference proteome</keyword>
<evidence type="ECO:0000256" key="1">
    <source>
        <dbReference type="SAM" id="Phobius"/>
    </source>
</evidence>
<feature type="non-terminal residue" evidence="2">
    <location>
        <position position="1"/>
    </location>
</feature>
<gene>
    <name evidence="2" type="ORF">SHERM_15679</name>
</gene>
<accession>A0A9N7MW05</accession>
<proteinExistence type="predicted"/>
<name>A0A9N7MW05_STRHE</name>
<dbReference type="AlphaFoldDB" id="A0A9N7MW05"/>
<reference evidence="2" key="1">
    <citation type="submission" date="2019-12" db="EMBL/GenBank/DDBJ databases">
        <authorList>
            <person name="Scholes J."/>
        </authorList>
    </citation>
    <scope>NUCLEOTIDE SEQUENCE</scope>
</reference>
<sequence length="237" mass="26863">VFDVIFFAKRLKPLAFELATIIGDNRVRYSETANDGLPYEVNNFLFGYHGQWFGFSPFSKVVDLNYGKSDAAFSSDCNIPSSRIKTTLIAKSLTPRYKNNIFSGFGFCNVGGEARVSLMLVSVFWHSSVHSKCFTFLIASKKGLQRSVDLEMNRLSAANRPMDGNLHQTRRSALFASSGVYSYFGVDRLRGKHEHFFVSLSDAFWHSTSVFILIFIIGFNWTSRTLFLDIRVTIKLL</sequence>